<dbReference type="AlphaFoldDB" id="K3WV52"/>
<protein>
    <submittedName>
        <fullName evidence="2">Uncharacterized protein</fullName>
    </submittedName>
</protein>
<reference evidence="3" key="2">
    <citation type="submission" date="2010-04" db="EMBL/GenBank/DDBJ databases">
        <authorList>
            <person name="Buell R."/>
            <person name="Hamilton J."/>
            <person name="Hostetler J."/>
        </authorList>
    </citation>
    <scope>NUCLEOTIDE SEQUENCE [LARGE SCALE GENOMIC DNA]</scope>
    <source>
        <strain evidence="3">DAOM:BR144</strain>
    </source>
</reference>
<name>K3WV52_GLOUD</name>
<evidence type="ECO:0000256" key="1">
    <source>
        <dbReference type="SAM" id="MobiDB-lite"/>
    </source>
</evidence>
<organism evidence="2 3">
    <name type="scientific">Globisporangium ultimum (strain ATCC 200006 / CBS 805.95 / DAOM BR144)</name>
    <name type="common">Pythium ultimum</name>
    <dbReference type="NCBI Taxonomy" id="431595"/>
    <lineage>
        <taxon>Eukaryota</taxon>
        <taxon>Sar</taxon>
        <taxon>Stramenopiles</taxon>
        <taxon>Oomycota</taxon>
        <taxon>Peronosporomycetes</taxon>
        <taxon>Pythiales</taxon>
        <taxon>Pythiaceae</taxon>
        <taxon>Globisporangium</taxon>
    </lineage>
</organism>
<dbReference type="VEuPathDB" id="FungiDB:PYU1_G008831"/>
<accession>K3WV52</accession>
<dbReference type="EMBL" id="GL376558">
    <property type="status" value="NOT_ANNOTATED_CDS"/>
    <property type="molecule type" value="Genomic_DNA"/>
</dbReference>
<reference evidence="2" key="3">
    <citation type="submission" date="2015-02" db="UniProtKB">
        <authorList>
            <consortium name="EnsemblProtists"/>
        </authorList>
    </citation>
    <scope>IDENTIFICATION</scope>
    <source>
        <strain evidence="2">DAOM BR144</strain>
    </source>
</reference>
<reference evidence="3" key="1">
    <citation type="journal article" date="2010" name="Genome Biol.">
        <title>Genome sequence of the necrotrophic plant pathogen Pythium ultimum reveals original pathogenicity mechanisms and effector repertoire.</title>
        <authorList>
            <person name="Levesque C.A."/>
            <person name="Brouwer H."/>
            <person name="Cano L."/>
            <person name="Hamilton J.P."/>
            <person name="Holt C."/>
            <person name="Huitema E."/>
            <person name="Raffaele S."/>
            <person name="Robideau G.P."/>
            <person name="Thines M."/>
            <person name="Win J."/>
            <person name="Zerillo M.M."/>
            <person name="Beakes G.W."/>
            <person name="Boore J.L."/>
            <person name="Busam D."/>
            <person name="Dumas B."/>
            <person name="Ferriera S."/>
            <person name="Fuerstenberg S.I."/>
            <person name="Gachon C.M."/>
            <person name="Gaulin E."/>
            <person name="Govers F."/>
            <person name="Grenville-Briggs L."/>
            <person name="Horner N."/>
            <person name="Hostetler J."/>
            <person name="Jiang R.H."/>
            <person name="Johnson J."/>
            <person name="Krajaejun T."/>
            <person name="Lin H."/>
            <person name="Meijer H.J."/>
            <person name="Moore B."/>
            <person name="Morris P."/>
            <person name="Phuntmart V."/>
            <person name="Puiu D."/>
            <person name="Shetty J."/>
            <person name="Stajich J.E."/>
            <person name="Tripathy S."/>
            <person name="Wawra S."/>
            <person name="van West P."/>
            <person name="Whitty B.R."/>
            <person name="Coutinho P.M."/>
            <person name="Henrissat B."/>
            <person name="Martin F."/>
            <person name="Thomas P.D."/>
            <person name="Tyler B.M."/>
            <person name="De Vries R.P."/>
            <person name="Kamoun S."/>
            <person name="Yandell M."/>
            <person name="Tisserat N."/>
            <person name="Buell C.R."/>
        </authorList>
    </citation>
    <scope>NUCLEOTIDE SEQUENCE</scope>
    <source>
        <strain evidence="3">DAOM:BR144</strain>
    </source>
</reference>
<sequence length="182" mass="21588">MPKLTHQSRKIALQRGKRRNLLSKRCECCREQHDASFSPTGNNHSNGKCEPSCRVDAAHANAIYEKQVQWKHEIERKDMQLKNFYSELVQSECTFKNPYYKEVWNTLALPSPKRHSTSDDDDAFRQDNAPRNPNTAFFERSMKWATKKEQRLEQEKRIWLDIHLRECTFKPKVSPQKRRLPS</sequence>
<evidence type="ECO:0000313" key="2">
    <source>
        <dbReference type="EnsemblProtists" id="PYU1_T008849"/>
    </source>
</evidence>
<dbReference type="Proteomes" id="UP000019132">
    <property type="component" value="Unassembled WGS sequence"/>
</dbReference>
<keyword evidence="3" id="KW-1185">Reference proteome</keyword>
<feature type="region of interest" description="Disordered" evidence="1">
    <location>
        <begin position="110"/>
        <end position="132"/>
    </location>
</feature>
<proteinExistence type="predicted"/>
<dbReference type="InParanoid" id="K3WV52"/>
<evidence type="ECO:0000313" key="3">
    <source>
        <dbReference type="Proteomes" id="UP000019132"/>
    </source>
</evidence>
<dbReference type="EnsemblProtists" id="PYU1_T008849">
    <property type="protein sequence ID" value="PYU1_T008849"/>
    <property type="gene ID" value="PYU1_G008831"/>
</dbReference>
<dbReference type="HOGENOM" id="CLU_1485817_0_0_1"/>